<evidence type="ECO:0000313" key="2">
    <source>
        <dbReference type="EMBL" id="KAK1660699.1"/>
    </source>
</evidence>
<name>A0AAD8WFS7_LOLMU</name>
<evidence type="ECO:0000313" key="3">
    <source>
        <dbReference type="Proteomes" id="UP001231189"/>
    </source>
</evidence>
<gene>
    <name evidence="2" type="ORF">QYE76_048858</name>
</gene>
<accession>A0AAD8WFS7</accession>
<dbReference type="EMBL" id="JAUUTY010000003">
    <property type="protein sequence ID" value="KAK1660699.1"/>
    <property type="molecule type" value="Genomic_DNA"/>
</dbReference>
<dbReference type="Proteomes" id="UP001231189">
    <property type="component" value="Unassembled WGS sequence"/>
</dbReference>
<protein>
    <submittedName>
        <fullName evidence="2">Uncharacterized protein</fullName>
    </submittedName>
</protein>
<sequence>MQGDQGQDQETRRGNIVVSQDRCDGEIKRGVVDENFGGKKEMMEAKAREKEATWTTLREDAKRKADIEERRAHAEEHRAMAELIAAENATMMMNGRHG</sequence>
<evidence type="ECO:0000256" key="1">
    <source>
        <dbReference type="SAM" id="MobiDB-lite"/>
    </source>
</evidence>
<proteinExistence type="predicted"/>
<reference evidence="2" key="1">
    <citation type="submission" date="2023-07" db="EMBL/GenBank/DDBJ databases">
        <title>A chromosome-level genome assembly of Lolium multiflorum.</title>
        <authorList>
            <person name="Chen Y."/>
            <person name="Copetti D."/>
            <person name="Kolliker R."/>
            <person name="Studer B."/>
        </authorList>
    </citation>
    <scope>NUCLEOTIDE SEQUENCE</scope>
    <source>
        <strain evidence="2">02402/16</strain>
        <tissue evidence="2">Leaf</tissue>
    </source>
</reference>
<comment type="caution">
    <text evidence="2">The sequence shown here is derived from an EMBL/GenBank/DDBJ whole genome shotgun (WGS) entry which is preliminary data.</text>
</comment>
<feature type="region of interest" description="Disordered" evidence="1">
    <location>
        <begin position="1"/>
        <end position="21"/>
    </location>
</feature>
<dbReference type="AlphaFoldDB" id="A0AAD8WFS7"/>
<keyword evidence="3" id="KW-1185">Reference proteome</keyword>
<organism evidence="2 3">
    <name type="scientific">Lolium multiflorum</name>
    <name type="common">Italian ryegrass</name>
    <name type="synonym">Lolium perenne subsp. multiflorum</name>
    <dbReference type="NCBI Taxonomy" id="4521"/>
    <lineage>
        <taxon>Eukaryota</taxon>
        <taxon>Viridiplantae</taxon>
        <taxon>Streptophyta</taxon>
        <taxon>Embryophyta</taxon>
        <taxon>Tracheophyta</taxon>
        <taxon>Spermatophyta</taxon>
        <taxon>Magnoliopsida</taxon>
        <taxon>Liliopsida</taxon>
        <taxon>Poales</taxon>
        <taxon>Poaceae</taxon>
        <taxon>BOP clade</taxon>
        <taxon>Pooideae</taxon>
        <taxon>Poodae</taxon>
        <taxon>Poeae</taxon>
        <taxon>Poeae Chloroplast Group 2 (Poeae type)</taxon>
        <taxon>Loliodinae</taxon>
        <taxon>Loliinae</taxon>
        <taxon>Lolium</taxon>
    </lineage>
</organism>